<keyword evidence="1" id="KW-0472">Membrane</keyword>
<accession>A0ABR3WSZ5</accession>
<sequence length="95" mass="10818">MGRLILTFSHRQPVLKRTSNRFPPYLFSRDSTDRHPSTWPHTRSRFFWGVSCYFYLLSFLSCSLDSMVSGHVVAWNTIAAGTAAALSLWTTGQSM</sequence>
<feature type="transmembrane region" description="Helical" evidence="1">
    <location>
        <begin position="46"/>
        <end position="67"/>
    </location>
</feature>
<keyword evidence="1" id="KW-1133">Transmembrane helix</keyword>
<evidence type="ECO:0000256" key="1">
    <source>
        <dbReference type="SAM" id="Phobius"/>
    </source>
</evidence>
<keyword evidence="1" id="KW-0812">Transmembrane</keyword>
<comment type="caution">
    <text evidence="2">The sequence shown here is derived from an EMBL/GenBank/DDBJ whole genome shotgun (WGS) entry which is preliminary data.</text>
</comment>
<protein>
    <submittedName>
        <fullName evidence="2">Uncharacterized protein</fullName>
    </submittedName>
</protein>
<keyword evidence="3" id="KW-1185">Reference proteome</keyword>
<dbReference type="EMBL" id="JAZHXJ010000266">
    <property type="protein sequence ID" value="KAL1866434.1"/>
    <property type="molecule type" value="Genomic_DNA"/>
</dbReference>
<evidence type="ECO:0000313" key="3">
    <source>
        <dbReference type="Proteomes" id="UP001586593"/>
    </source>
</evidence>
<evidence type="ECO:0000313" key="2">
    <source>
        <dbReference type="EMBL" id="KAL1866434.1"/>
    </source>
</evidence>
<feature type="transmembrane region" description="Helical" evidence="1">
    <location>
        <begin position="73"/>
        <end position="92"/>
    </location>
</feature>
<reference evidence="2 3" key="1">
    <citation type="journal article" date="2024" name="Commun. Biol.">
        <title>Comparative genomic analysis of thermophilic fungi reveals convergent evolutionary adaptations and gene losses.</title>
        <authorList>
            <person name="Steindorff A.S."/>
            <person name="Aguilar-Pontes M.V."/>
            <person name="Robinson A.J."/>
            <person name="Andreopoulos B."/>
            <person name="LaButti K."/>
            <person name="Kuo A."/>
            <person name="Mondo S."/>
            <person name="Riley R."/>
            <person name="Otillar R."/>
            <person name="Haridas S."/>
            <person name="Lipzen A."/>
            <person name="Grimwood J."/>
            <person name="Schmutz J."/>
            <person name="Clum A."/>
            <person name="Reid I.D."/>
            <person name="Moisan M.C."/>
            <person name="Butler G."/>
            <person name="Nguyen T.T.M."/>
            <person name="Dewar K."/>
            <person name="Conant G."/>
            <person name="Drula E."/>
            <person name="Henrissat B."/>
            <person name="Hansel C."/>
            <person name="Singer S."/>
            <person name="Hutchinson M.I."/>
            <person name="de Vries R.P."/>
            <person name="Natvig D.O."/>
            <person name="Powell A.J."/>
            <person name="Tsang A."/>
            <person name="Grigoriev I.V."/>
        </authorList>
    </citation>
    <scope>NUCLEOTIDE SEQUENCE [LARGE SCALE GENOMIC DNA]</scope>
    <source>
        <strain evidence="2 3">ATCC 24622</strain>
    </source>
</reference>
<organism evidence="2 3">
    <name type="scientific">Phialemonium thermophilum</name>
    <dbReference type="NCBI Taxonomy" id="223376"/>
    <lineage>
        <taxon>Eukaryota</taxon>
        <taxon>Fungi</taxon>
        <taxon>Dikarya</taxon>
        <taxon>Ascomycota</taxon>
        <taxon>Pezizomycotina</taxon>
        <taxon>Sordariomycetes</taxon>
        <taxon>Sordariomycetidae</taxon>
        <taxon>Cephalothecales</taxon>
        <taxon>Cephalothecaceae</taxon>
        <taxon>Phialemonium</taxon>
    </lineage>
</organism>
<gene>
    <name evidence="2" type="ORF">VTK73DRAFT_4713</name>
</gene>
<proteinExistence type="predicted"/>
<dbReference type="Proteomes" id="UP001586593">
    <property type="component" value="Unassembled WGS sequence"/>
</dbReference>
<name>A0ABR3WSZ5_9PEZI</name>